<dbReference type="AlphaFoldDB" id="A0A316UE80"/>
<feature type="region of interest" description="Disordered" evidence="1">
    <location>
        <begin position="35"/>
        <end position="147"/>
    </location>
</feature>
<proteinExistence type="predicted"/>
<dbReference type="EMBL" id="KZ819321">
    <property type="protein sequence ID" value="PWN23492.1"/>
    <property type="molecule type" value="Genomic_DNA"/>
</dbReference>
<dbReference type="Proteomes" id="UP000245942">
    <property type="component" value="Unassembled WGS sequence"/>
</dbReference>
<evidence type="ECO:0000256" key="1">
    <source>
        <dbReference type="SAM" id="MobiDB-lite"/>
    </source>
</evidence>
<feature type="compositionally biased region" description="Polar residues" evidence="1">
    <location>
        <begin position="35"/>
        <end position="50"/>
    </location>
</feature>
<organism evidence="3 4">
    <name type="scientific">Pseudomicrostroma glucosiphilum</name>
    <dbReference type="NCBI Taxonomy" id="1684307"/>
    <lineage>
        <taxon>Eukaryota</taxon>
        <taxon>Fungi</taxon>
        <taxon>Dikarya</taxon>
        <taxon>Basidiomycota</taxon>
        <taxon>Ustilaginomycotina</taxon>
        <taxon>Exobasidiomycetes</taxon>
        <taxon>Microstromatales</taxon>
        <taxon>Microstromatales incertae sedis</taxon>
        <taxon>Pseudomicrostroma</taxon>
    </lineage>
</organism>
<dbReference type="GeneID" id="37017116"/>
<evidence type="ECO:0000313" key="4">
    <source>
        <dbReference type="Proteomes" id="UP000245942"/>
    </source>
</evidence>
<keyword evidence="4" id="KW-1185">Reference proteome</keyword>
<dbReference type="RefSeq" id="XP_025350652.1">
    <property type="nucleotide sequence ID" value="XM_025495382.1"/>
</dbReference>
<gene>
    <name evidence="3" type="ORF">BCV69DRAFT_595</name>
</gene>
<reference evidence="3 4" key="1">
    <citation type="journal article" date="2018" name="Mol. Biol. Evol.">
        <title>Broad Genomic Sampling Reveals a Smut Pathogenic Ancestry of the Fungal Clade Ustilaginomycotina.</title>
        <authorList>
            <person name="Kijpornyongpan T."/>
            <person name="Mondo S.J."/>
            <person name="Barry K."/>
            <person name="Sandor L."/>
            <person name="Lee J."/>
            <person name="Lipzen A."/>
            <person name="Pangilinan J."/>
            <person name="LaButti K."/>
            <person name="Hainaut M."/>
            <person name="Henrissat B."/>
            <person name="Grigoriev I.V."/>
            <person name="Spatafora J.W."/>
            <person name="Aime M.C."/>
        </authorList>
    </citation>
    <scope>NUCLEOTIDE SEQUENCE [LARGE SCALE GENOMIC DNA]</scope>
    <source>
        <strain evidence="3 4">MCA 4718</strain>
    </source>
</reference>
<protein>
    <submittedName>
        <fullName evidence="3">Uncharacterized protein</fullName>
    </submittedName>
</protein>
<sequence length="166" mass="18167">MKLLVILLMLAHPLAIIATTAPIQTYNAPAAQIPGQTTSEGHFSTRSTVGSLAARSGDSDPPFYPLDTPGTSQATSHRLPLPPPGMKQPVGSRYHPLPPPPKSHSQPPRKTRSDIGPERPAYPLPLPKTYSADFSSSRHQPRRRPKKMLAKVFKSMKSFKKLFGRT</sequence>
<accession>A0A316UE80</accession>
<feature type="chain" id="PRO_5016404568" evidence="2">
    <location>
        <begin position="19"/>
        <end position="166"/>
    </location>
</feature>
<evidence type="ECO:0000256" key="2">
    <source>
        <dbReference type="SAM" id="SignalP"/>
    </source>
</evidence>
<keyword evidence="2" id="KW-0732">Signal</keyword>
<name>A0A316UE80_9BASI</name>
<evidence type="ECO:0000313" key="3">
    <source>
        <dbReference type="EMBL" id="PWN23492.1"/>
    </source>
</evidence>
<feature type="signal peptide" evidence="2">
    <location>
        <begin position="1"/>
        <end position="18"/>
    </location>
</feature>